<name>A0ABD6EDS9_9BILA</name>
<feature type="compositionally biased region" description="Low complexity" evidence="5">
    <location>
        <begin position="233"/>
        <end position="260"/>
    </location>
</feature>
<evidence type="ECO:0000256" key="4">
    <source>
        <dbReference type="ARBA" id="ARBA00022833"/>
    </source>
</evidence>
<dbReference type="PROSITE" id="PS51065">
    <property type="entry name" value="NHR"/>
    <property type="match status" value="2"/>
</dbReference>
<dbReference type="Pfam" id="PF07177">
    <property type="entry name" value="Neuralized"/>
    <property type="match status" value="2"/>
</dbReference>
<gene>
    <name evidence="7" type="ORF">AB6A40_004136</name>
</gene>
<dbReference type="Proteomes" id="UP001608902">
    <property type="component" value="Unassembled WGS sequence"/>
</dbReference>
<sequence length="605" mass="66924">MSGELYSLYLPYPSAYFDLPEGISDEGVRIANYDETTMISQGTSQCPLPQLTFHSVHGENIQLLRGGRVAKRKDSFCKGLAFSNRPIQIDENVFIRFAEVMSCWSGVLRFGVTNVDPATHNESDLPNNILLSSDNFSRFACPDLTSKAGYWAKALPERYSQQGAVLHFYVNGDGELYYGINGTIKGIFLNGINVGSPLWVIVDIYGNSSSLEFIDPGEVHIRTRTGTGRGRFSRPTSSTTNPLASSPPVSIASSTASSHSSRNDDSVTSPLPPIRYNTGLKFTPLCFHMVHGKNVMLKNGCTLAERAANEFACGYVFTSRPLSFNEKLVIQIVDVESPYTGSLAFGLTCCDPNTLRGCVLPEDSDELLERGEYWVGIKDVAAQPKITDELAFWITEKGEVYFAKNNQTPRVIIHVDNTVRLYAWFDVYGTTQSIRTLGVAKIPASQLYRLPPPLVPPPPSLHPPRAPFDFSTPRSLLDSSPQHRYSTYLSSLFDNPNEIMLRPSSLVYPSTYSESASPAVIGRRSHSASGENFCSVPLVRLRTSIEGRNMEQLDRPERSTLTPPPVPARLGYLIFSFLNKIALSNFVSFYGVQSVLRCCLILDIL</sequence>
<evidence type="ECO:0000259" key="6">
    <source>
        <dbReference type="PROSITE" id="PS51065"/>
    </source>
</evidence>
<keyword evidence="2" id="KW-0677">Repeat</keyword>
<evidence type="ECO:0000256" key="3">
    <source>
        <dbReference type="ARBA" id="ARBA00022771"/>
    </source>
</evidence>
<dbReference type="InterPro" id="IPR006573">
    <property type="entry name" value="NHR_dom"/>
</dbReference>
<evidence type="ECO:0000313" key="8">
    <source>
        <dbReference type="Proteomes" id="UP001608902"/>
    </source>
</evidence>
<organism evidence="7 8">
    <name type="scientific">Gnathostoma spinigerum</name>
    <dbReference type="NCBI Taxonomy" id="75299"/>
    <lineage>
        <taxon>Eukaryota</taxon>
        <taxon>Metazoa</taxon>
        <taxon>Ecdysozoa</taxon>
        <taxon>Nematoda</taxon>
        <taxon>Chromadorea</taxon>
        <taxon>Rhabditida</taxon>
        <taxon>Spirurina</taxon>
        <taxon>Gnathostomatomorpha</taxon>
        <taxon>Gnathostomatoidea</taxon>
        <taxon>Gnathostomatidae</taxon>
        <taxon>Gnathostoma</taxon>
    </lineage>
</organism>
<feature type="domain" description="NHR" evidence="6">
    <location>
        <begin position="50"/>
        <end position="216"/>
    </location>
</feature>
<keyword evidence="8" id="KW-1185">Reference proteome</keyword>
<dbReference type="AlphaFoldDB" id="A0ABD6EDS9"/>
<dbReference type="PANTHER" id="PTHR12429:SF6">
    <property type="entry name" value="PROTEIN NEURALIZED"/>
    <property type="match status" value="1"/>
</dbReference>
<keyword evidence="4" id="KW-0862">Zinc</keyword>
<evidence type="ECO:0000313" key="7">
    <source>
        <dbReference type="EMBL" id="MFH4977427.1"/>
    </source>
</evidence>
<evidence type="ECO:0000256" key="5">
    <source>
        <dbReference type="SAM" id="MobiDB-lite"/>
    </source>
</evidence>
<comment type="caution">
    <text evidence="7">The sequence shown here is derived from an EMBL/GenBank/DDBJ whole genome shotgun (WGS) entry which is preliminary data.</text>
</comment>
<accession>A0ABD6EDS9</accession>
<dbReference type="InterPro" id="IPR043136">
    <property type="entry name" value="B30.2/SPRY_sf"/>
</dbReference>
<proteinExistence type="predicted"/>
<dbReference type="InterPro" id="IPR037962">
    <property type="entry name" value="Neuralized"/>
</dbReference>
<feature type="domain" description="NHR" evidence="6">
    <location>
        <begin position="284"/>
        <end position="439"/>
    </location>
</feature>
<evidence type="ECO:0000256" key="1">
    <source>
        <dbReference type="ARBA" id="ARBA00022723"/>
    </source>
</evidence>
<dbReference type="Gene3D" id="2.60.120.920">
    <property type="match status" value="2"/>
</dbReference>
<dbReference type="SMART" id="SM00588">
    <property type="entry name" value="NEUZ"/>
    <property type="match status" value="2"/>
</dbReference>
<dbReference type="GO" id="GO:0008270">
    <property type="term" value="F:zinc ion binding"/>
    <property type="evidence" value="ECO:0007669"/>
    <property type="project" value="UniProtKB-KW"/>
</dbReference>
<dbReference type="EMBL" id="JBGFUD010002294">
    <property type="protein sequence ID" value="MFH4977427.1"/>
    <property type="molecule type" value="Genomic_DNA"/>
</dbReference>
<evidence type="ECO:0000256" key="2">
    <source>
        <dbReference type="ARBA" id="ARBA00022737"/>
    </source>
</evidence>
<dbReference type="FunFam" id="2.60.120.920:FF:000005">
    <property type="entry name" value="Putative E3 ubiquitin-protein ligase NEURL1B"/>
    <property type="match status" value="2"/>
</dbReference>
<dbReference type="PANTHER" id="PTHR12429">
    <property type="entry name" value="NEURALIZED"/>
    <property type="match status" value="1"/>
</dbReference>
<feature type="region of interest" description="Disordered" evidence="5">
    <location>
        <begin position="224"/>
        <end position="270"/>
    </location>
</feature>
<keyword evidence="1" id="KW-0479">Metal-binding</keyword>
<keyword evidence="3" id="KW-0863">Zinc-finger</keyword>
<reference evidence="7 8" key="1">
    <citation type="submission" date="2024-08" db="EMBL/GenBank/DDBJ databases">
        <title>Gnathostoma spinigerum genome.</title>
        <authorList>
            <person name="Gonzalez-Bertolin B."/>
            <person name="Monzon S."/>
            <person name="Zaballos A."/>
            <person name="Jimenez P."/>
            <person name="Dekumyoy P."/>
            <person name="Varona S."/>
            <person name="Cuesta I."/>
            <person name="Sumanam S."/>
            <person name="Adisakwattana P."/>
            <person name="Gasser R.B."/>
            <person name="Hernandez-Gonzalez A."/>
            <person name="Young N.D."/>
            <person name="Perteguer M.J."/>
        </authorList>
    </citation>
    <scope>NUCLEOTIDE SEQUENCE [LARGE SCALE GENOMIC DNA]</scope>
    <source>
        <strain evidence="7">AL3</strain>
        <tissue evidence="7">Liver</tissue>
    </source>
</reference>
<protein>
    <recommendedName>
        <fullName evidence="6">NHR domain-containing protein</fullName>
    </recommendedName>
</protein>